<evidence type="ECO:0000256" key="1">
    <source>
        <dbReference type="SAM" id="Phobius"/>
    </source>
</evidence>
<gene>
    <name evidence="2" type="ORF">J3R73_006129</name>
</gene>
<evidence type="ECO:0000313" key="2">
    <source>
        <dbReference type="EMBL" id="MDQ0396337.1"/>
    </source>
</evidence>
<organism evidence="2 3">
    <name type="scientific">Labrys monachus</name>
    <dbReference type="NCBI Taxonomy" id="217067"/>
    <lineage>
        <taxon>Bacteria</taxon>
        <taxon>Pseudomonadati</taxon>
        <taxon>Pseudomonadota</taxon>
        <taxon>Alphaproteobacteria</taxon>
        <taxon>Hyphomicrobiales</taxon>
        <taxon>Xanthobacteraceae</taxon>
        <taxon>Labrys</taxon>
    </lineage>
</organism>
<keyword evidence="1" id="KW-1133">Transmembrane helix</keyword>
<proteinExistence type="predicted"/>
<dbReference type="Proteomes" id="UP001237448">
    <property type="component" value="Unassembled WGS sequence"/>
</dbReference>
<keyword evidence="1" id="KW-0472">Membrane</keyword>
<sequence>MSQDKPRKFDPRIIDVAPVEPGDQDFDPAQSGFYLRFIGELSEENASLKSELEKIKGRKTFDDVRTELLTPYANKVFWFLCVYCVAVLSLLVKSGEIDSGFKLGDQVLSILSGSTAVSAIGLVGIVVRGLFYTSKSKAMLRSPHEDEGS</sequence>
<feature type="transmembrane region" description="Helical" evidence="1">
    <location>
        <begin position="76"/>
        <end position="95"/>
    </location>
</feature>
<reference evidence="2 3" key="1">
    <citation type="submission" date="2023-07" db="EMBL/GenBank/DDBJ databases">
        <title>Genomic Encyclopedia of Type Strains, Phase IV (KMG-IV): sequencing the most valuable type-strain genomes for metagenomic binning, comparative biology and taxonomic classification.</title>
        <authorList>
            <person name="Goeker M."/>
        </authorList>
    </citation>
    <scope>NUCLEOTIDE SEQUENCE [LARGE SCALE GENOMIC DNA]</scope>
    <source>
        <strain evidence="2 3">DSM 5896</strain>
    </source>
</reference>
<feature type="transmembrane region" description="Helical" evidence="1">
    <location>
        <begin position="107"/>
        <end position="131"/>
    </location>
</feature>
<dbReference type="RefSeq" id="WP_307436448.1">
    <property type="nucleotide sequence ID" value="NZ_JAUSVK010000001.1"/>
</dbReference>
<keyword evidence="1" id="KW-0812">Transmembrane</keyword>
<name>A0ABU0FP05_9HYPH</name>
<dbReference type="EMBL" id="JAUSVK010000001">
    <property type="protein sequence ID" value="MDQ0396337.1"/>
    <property type="molecule type" value="Genomic_DNA"/>
</dbReference>
<keyword evidence="3" id="KW-1185">Reference proteome</keyword>
<accession>A0ABU0FP05</accession>
<protein>
    <submittedName>
        <fullName evidence="2">Uncharacterized protein</fullName>
    </submittedName>
</protein>
<comment type="caution">
    <text evidence="2">The sequence shown here is derived from an EMBL/GenBank/DDBJ whole genome shotgun (WGS) entry which is preliminary data.</text>
</comment>
<evidence type="ECO:0000313" key="3">
    <source>
        <dbReference type="Proteomes" id="UP001237448"/>
    </source>
</evidence>